<dbReference type="Pfam" id="PF02386">
    <property type="entry name" value="TrkH"/>
    <property type="match status" value="1"/>
</dbReference>
<proteinExistence type="predicted"/>
<name>A0ABX0JCX5_9BACL</name>
<evidence type="ECO:0000256" key="7">
    <source>
        <dbReference type="ARBA" id="ARBA00022989"/>
    </source>
</evidence>
<evidence type="ECO:0000256" key="1">
    <source>
        <dbReference type="ARBA" id="ARBA00004651"/>
    </source>
</evidence>
<evidence type="ECO:0000313" key="11">
    <source>
        <dbReference type="EMBL" id="NHN33235.1"/>
    </source>
</evidence>
<dbReference type="PANTHER" id="PTHR32024:SF1">
    <property type="entry name" value="KTR SYSTEM POTASSIUM UPTAKE PROTEIN B"/>
    <property type="match status" value="1"/>
</dbReference>
<gene>
    <name evidence="11" type="ORF">G9U52_25815</name>
</gene>
<evidence type="ECO:0000313" key="12">
    <source>
        <dbReference type="Proteomes" id="UP001165962"/>
    </source>
</evidence>
<keyword evidence="9 10" id="KW-0472">Membrane</keyword>
<keyword evidence="6" id="KW-0630">Potassium</keyword>
<organism evidence="11 12">
    <name type="scientific">Paenibacillus agricola</name>
    <dbReference type="NCBI Taxonomy" id="2716264"/>
    <lineage>
        <taxon>Bacteria</taxon>
        <taxon>Bacillati</taxon>
        <taxon>Bacillota</taxon>
        <taxon>Bacilli</taxon>
        <taxon>Bacillales</taxon>
        <taxon>Paenibacillaceae</taxon>
        <taxon>Paenibacillus</taxon>
    </lineage>
</organism>
<feature type="transmembrane region" description="Helical" evidence="10">
    <location>
        <begin position="254"/>
        <end position="275"/>
    </location>
</feature>
<evidence type="ECO:0000256" key="9">
    <source>
        <dbReference type="ARBA" id="ARBA00023136"/>
    </source>
</evidence>
<keyword evidence="4" id="KW-0633">Potassium transport</keyword>
<keyword evidence="2" id="KW-0813">Transport</keyword>
<keyword evidence="3" id="KW-1003">Cell membrane</keyword>
<keyword evidence="5 10" id="KW-0812">Transmembrane</keyword>
<dbReference type="PANTHER" id="PTHR32024">
    <property type="entry name" value="TRK SYSTEM POTASSIUM UPTAKE PROTEIN TRKG-RELATED"/>
    <property type="match status" value="1"/>
</dbReference>
<feature type="transmembrane region" description="Helical" evidence="10">
    <location>
        <begin position="219"/>
        <end position="242"/>
    </location>
</feature>
<evidence type="ECO:0000256" key="6">
    <source>
        <dbReference type="ARBA" id="ARBA00022958"/>
    </source>
</evidence>
<comment type="caution">
    <text evidence="11">The sequence shown here is derived from an EMBL/GenBank/DDBJ whole genome shotgun (WGS) entry which is preliminary data.</text>
</comment>
<feature type="transmembrane region" description="Helical" evidence="10">
    <location>
        <begin position="377"/>
        <end position="397"/>
    </location>
</feature>
<evidence type="ECO:0000256" key="8">
    <source>
        <dbReference type="ARBA" id="ARBA00023065"/>
    </source>
</evidence>
<evidence type="ECO:0000256" key="4">
    <source>
        <dbReference type="ARBA" id="ARBA00022538"/>
    </source>
</evidence>
<dbReference type="InterPro" id="IPR004772">
    <property type="entry name" value="TrkH"/>
</dbReference>
<reference evidence="11" key="1">
    <citation type="submission" date="2020-03" db="EMBL/GenBank/DDBJ databases">
        <title>Draft sequencing of Paenibacilllus sp. S3N08.</title>
        <authorList>
            <person name="Kim D.-U."/>
        </authorList>
    </citation>
    <scope>NUCLEOTIDE SEQUENCE</scope>
    <source>
        <strain evidence="11">S3N08</strain>
    </source>
</reference>
<keyword evidence="12" id="KW-1185">Reference proteome</keyword>
<feature type="transmembrane region" description="Helical" evidence="10">
    <location>
        <begin position="104"/>
        <end position="128"/>
    </location>
</feature>
<evidence type="ECO:0000256" key="10">
    <source>
        <dbReference type="SAM" id="Phobius"/>
    </source>
</evidence>
<dbReference type="Proteomes" id="UP001165962">
    <property type="component" value="Unassembled WGS sequence"/>
</dbReference>
<feature type="transmembrane region" description="Helical" evidence="10">
    <location>
        <begin position="70"/>
        <end position="92"/>
    </location>
</feature>
<feature type="transmembrane region" description="Helical" evidence="10">
    <location>
        <begin position="155"/>
        <end position="176"/>
    </location>
</feature>
<evidence type="ECO:0000256" key="3">
    <source>
        <dbReference type="ARBA" id="ARBA00022475"/>
    </source>
</evidence>
<feature type="transmembrane region" description="Helical" evidence="10">
    <location>
        <begin position="43"/>
        <end position="64"/>
    </location>
</feature>
<keyword evidence="7 10" id="KW-1133">Transmembrane helix</keyword>
<dbReference type="InterPro" id="IPR003445">
    <property type="entry name" value="Cat_transpt"/>
</dbReference>
<protein>
    <submittedName>
        <fullName evidence="11">Ktr system potassium transporter B</fullName>
    </submittedName>
</protein>
<sequence>MTISAIWRVTMSENGRSGRQQSGYIKIEAIVNKLKNNMSPPQLILGVFFVLIWIGALLLALPVASATGQSVGLLDAVFTATSAVCVNGLIVVDTGSVYSIFGQVIIMVLIQIGGLGFMTFGIMVAIVLGKKIGLKQRLVLQQTTQSTSVQGLVKLSLYMVVIAFAFEAIATIILTLRWKAELGWGQGAYYALFHSISAFNNAGFALWSDSLTPFVGDPIVNITIIILFVIGGLGYIVIVDIFRKRTWKKLSLHTKVVLLASGILSLMGFLFLYLLESWNPATFGQLTWGERILAALFQGTTPRSAGFNTVDIGSMLAASQFFIIILMFIGAASGGTGGGIKTNTFVVLILATINTFQGGGQIHAFERKIAEDTVMRALAVVVSSLLCVLTVALLLTISEGILEDRFFEILFEATSAFSTTGLSMGLTSELSPLGKVIVSITMFAGRLGPLTLAFALAQKKRSSRIGYPEDHILIG</sequence>
<evidence type="ECO:0000256" key="2">
    <source>
        <dbReference type="ARBA" id="ARBA00022448"/>
    </source>
</evidence>
<comment type="subcellular location">
    <subcellularLocation>
        <location evidence="1">Cell membrane</location>
        <topology evidence="1">Multi-pass membrane protein</topology>
    </subcellularLocation>
</comment>
<dbReference type="EMBL" id="JAAOIW010000011">
    <property type="protein sequence ID" value="NHN33235.1"/>
    <property type="molecule type" value="Genomic_DNA"/>
</dbReference>
<feature type="transmembrane region" description="Helical" evidence="10">
    <location>
        <begin position="345"/>
        <end position="365"/>
    </location>
</feature>
<feature type="transmembrane region" description="Helical" evidence="10">
    <location>
        <begin position="312"/>
        <end position="333"/>
    </location>
</feature>
<dbReference type="NCBIfam" id="TIGR00933">
    <property type="entry name" value="2a38"/>
    <property type="match status" value="1"/>
</dbReference>
<keyword evidence="8" id="KW-0406">Ion transport</keyword>
<accession>A0ABX0JCX5</accession>
<evidence type="ECO:0000256" key="5">
    <source>
        <dbReference type="ARBA" id="ARBA00022692"/>
    </source>
</evidence>
<feature type="transmembrane region" description="Helical" evidence="10">
    <location>
        <begin position="188"/>
        <end position="207"/>
    </location>
</feature>